<dbReference type="GO" id="GO:0005886">
    <property type="term" value="C:plasma membrane"/>
    <property type="evidence" value="ECO:0007669"/>
    <property type="project" value="UniProtKB-SubCell"/>
</dbReference>
<comment type="pathway">
    <text evidence="4">Lipid metabolism.</text>
</comment>
<evidence type="ECO:0000256" key="10">
    <source>
        <dbReference type="ARBA" id="ARBA00022679"/>
    </source>
</evidence>
<gene>
    <name evidence="20" type="ORF">DFR49_0337</name>
</gene>
<evidence type="ECO:0000256" key="2">
    <source>
        <dbReference type="ARBA" id="ARBA00004651"/>
    </source>
</evidence>
<dbReference type="PANTHER" id="PTHR46382:SF1">
    <property type="entry name" value="PHOSPHATIDATE CYTIDYLYLTRANSFERASE"/>
    <property type="match status" value="1"/>
</dbReference>
<dbReference type="InterPro" id="IPR000374">
    <property type="entry name" value="PC_trans"/>
</dbReference>
<feature type="transmembrane region" description="Helical" evidence="19">
    <location>
        <begin position="108"/>
        <end position="126"/>
    </location>
</feature>
<evidence type="ECO:0000256" key="15">
    <source>
        <dbReference type="ARBA" id="ARBA00023136"/>
    </source>
</evidence>
<name>A0A397P8D1_9SPHN</name>
<keyword evidence="15 19" id="KW-0472">Membrane</keyword>
<dbReference type="UniPathway" id="UPA00557">
    <property type="reaction ID" value="UER00614"/>
</dbReference>
<evidence type="ECO:0000256" key="9">
    <source>
        <dbReference type="ARBA" id="ARBA00022516"/>
    </source>
</evidence>
<keyword evidence="16" id="KW-0594">Phospholipid biosynthesis</keyword>
<dbReference type="Proteomes" id="UP000266568">
    <property type="component" value="Unassembled WGS sequence"/>
</dbReference>
<feature type="transmembrane region" description="Helical" evidence="19">
    <location>
        <begin position="133"/>
        <end position="153"/>
    </location>
</feature>
<evidence type="ECO:0000256" key="6">
    <source>
        <dbReference type="ARBA" id="ARBA00012487"/>
    </source>
</evidence>
<evidence type="ECO:0000256" key="14">
    <source>
        <dbReference type="ARBA" id="ARBA00023098"/>
    </source>
</evidence>
<evidence type="ECO:0000256" key="18">
    <source>
        <dbReference type="RuleBase" id="RU003938"/>
    </source>
</evidence>
<evidence type="ECO:0000256" key="3">
    <source>
        <dbReference type="ARBA" id="ARBA00005119"/>
    </source>
</evidence>
<organism evidence="20 21">
    <name type="scientific">Hephaestia caeni</name>
    <dbReference type="NCBI Taxonomy" id="645617"/>
    <lineage>
        <taxon>Bacteria</taxon>
        <taxon>Pseudomonadati</taxon>
        <taxon>Pseudomonadota</taxon>
        <taxon>Alphaproteobacteria</taxon>
        <taxon>Sphingomonadales</taxon>
        <taxon>Sphingomonadaceae</taxon>
        <taxon>Hephaestia</taxon>
    </lineage>
</organism>
<accession>A0A397P8D1</accession>
<dbReference type="GO" id="GO:0004605">
    <property type="term" value="F:phosphatidate cytidylyltransferase activity"/>
    <property type="evidence" value="ECO:0007669"/>
    <property type="project" value="UniProtKB-EC"/>
</dbReference>
<evidence type="ECO:0000313" key="20">
    <source>
        <dbReference type="EMBL" id="RIA45810.1"/>
    </source>
</evidence>
<keyword evidence="17" id="KW-1208">Phospholipid metabolism</keyword>
<feature type="transmembrane region" description="Helical" evidence="19">
    <location>
        <begin position="173"/>
        <end position="194"/>
    </location>
</feature>
<keyword evidence="10 18" id="KW-0808">Transferase</keyword>
<evidence type="ECO:0000256" key="19">
    <source>
        <dbReference type="SAM" id="Phobius"/>
    </source>
</evidence>
<evidence type="ECO:0000256" key="4">
    <source>
        <dbReference type="ARBA" id="ARBA00005189"/>
    </source>
</evidence>
<dbReference type="PROSITE" id="PS01315">
    <property type="entry name" value="CDS"/>
    <property type="match status" value="1"/>
</dbReference>
<keyword evidence="9" id="KW-0444">Lipid biosynthesis</keyword>
<dbReference type="PANTHER" id="PTHR46382">
    <property type="entry name" value="PHOSPHATIDATE CYTIDYLYLTRANSFERASE"/>
    <property type="match status" value="1"/>
</dbReference>
<comment type="catalytic activity">
    <reaction evidence="1 18">
        <text>a 1,2-diacyl-sn-glycero-3-phosphate + CTP + H(+) = a CDP-1,2-diacyl-sn-glycerol + diphosphate</text>
        <dbReference type="Rhea" id="RHEA:16229"/>
        <dbReference type="ChEBI" id="CHEBI:15378"/>
        <dbReference type="ChEBI" id="CHEBI:33019"/>
        <dbReference type="ChEBI" id="CHEBI:37563"/>
        <dbReference type="ChEBI" id="CHEBI:58332"/>
        <dbReference type="ChEBI" id="CHEBI:58608"/>
        <dbReference type="EC" id="2.7.7.41"/>
    </reaction>
</comment>
<keyword evidence="8" id="KW-1003">Cell membrane</keyword>
<evidence type="ECO:0000256" key="13">
    <source>
        <dbReference type="ARBA" id="ARBA00022989"/>
    </source>
</evidence>
<evidence type="ECO:0000256" key="8">
    <source>
        <dbReference type="ARBA" id="ARBA00022475"/>
    </source>
</evidence>
<evidence type="ECO:0000256" key="11">
    <source>
        <dbReference type="ARBA" id="ARBA00022692"/>
    </source>
</evidence>
<evidence type="ECO:0000313" key="21">
    <source>
        <dbReference type="Proteomes" id="UP000266568"/>
    </source>
</evidence>
<evidence type="ECO:0000256" key="7">
    <source>
        <dbReference type="ARBA" id="ARBA00019373"/>
    </source>
</evidence>
<evidence type="ECO:0000256" key="1">
    <source>
        <dbReference type="ARBA" id="ARBA00001698"/>
    </source>
</evidence>
<keyword evidence="13 19" id="KW-1133">Transmembrane helix</keyword>
<reference evidence="20 21" key="1">
    <citation type="submission" date="2018-08" db="EMBL/GenBank/DDBJ databases">
        <title>Genomic Encyclopedia of Type Strains, Phase IV (KMG-IV): sequencing the most valuable type-strain genomes for metagenomic binning, comparative biology and taxonomic classification.</title>
        <authorList>
            <person name="Goeker M."/>
        </authorList>
    </citation>
    <scope>NUCLEOTIDE SEQUENCE [LARGE SCALE GENOMIC DNA]</scope>
    <source>
        <strain evidence="20 21">DSM 25527</strain>
    </source>
</reference>
<dbReference type="GO" id="GO:0016024">
    <property type="term" value="P:CDP-diacylglycerol biosynthetic process"/>
    <property type="evidence" value="ECO:0007669"/>
    <property type="project" value="UniProtKB-UniPathway"/>
</dbReference>
<comment type="pathway">
    <text evidence="3 18">Phospholipid metabolism; CDP-diacylglycerol biosynthesis; CDP-diacylglycerol from sn-glycerol 3-phosphate: step 3/3.</text>
</comment>
<comment type="caution">
    <text evidence="20">The sequence shown here is derived from an EMBL/GenBank/DDBJ whole genome shotgun (WGS) entry which is preliminary data.</text>
</comment>
<evidence type="ECO:0000256" key="17">
    <source>
        <dbReference type="ARBA" id="ARBA00023264"/>
    </source>
</evidence>
<keyword evidence="11 18" id="KW-0812">Transmembrane</keyword>
<protein>
    <recommendedName>
        <fullName evidence="7 18">Phosphatidate cytidylyltransferase</fullName>
        <ecNumber evidence="6 18">2.7.7.41</ecNumber>
    </recommendedName>
</protein>
<proteinExistence type="inferred from homology"/>
<keyword evidence="14" id="KW-0443">Lipid metabolism</keyword>
<sequence>MTAPQDRKPPSELMLRVVAGIALIAIAVAALIFGGMAFWLLAAVMALLMMAEWADLAKVPSKTKRLAQYALFVPLAIFSPWAAGPDFFALGLLLGAAFFIVIVTRRPILGWGTLYCGLPVFALLLIRDTPANGIVFVFWTLALVWATDIGAYAAGRAIGGPKLAPAISPNKTWAGLGGGVLAAGLFGIAMHYTYGLPLRLTLASPLLAVIAQAGDLFESWLKRRAGVKDSGTILPGHGGVLDRLDGLVPVAPLAAILVLVHVRELIG</sequence>
<dbReference type="Pfam" id="PF01148">
    <property type="entry name" value="CTP_transf_1"/>
    <property type="match status" value="1"/>
</dbReference>
<dbReference type="EC" id="2.7.7.41" evidence="6 18"/>
<comment type="subcellular location">
    <subcellularLocation>
        <location evidence="2">Cell membrane</location>
        <topology evidence="2">Multi-pass membrane protein</topology>
    </subcellularLocation>
</comment>
<feature type="transmembrane region" description="Helical" evidence="19">
    <location>
        <begin position="69"/>
        <end position="102"/>
    </location>
</feature>
<keyword evidence="21" id="KW-1185">Reference proteome</keyword>
<feature type="transmembrane region" description="Helical" evidence="19">
    <location>
        <begin position="20"/>
        <end position="48"/>
    </location>
</feature>
<dbReference type="AlphaFoldDB" id="A0A397P8D1"/>
<comment type="similarity">
    <text evidence="5 18">Belongs to the CDS family.</text>
</comment>
<evidence type="ECO:0000256" key="5">
    <source>
        <dbReference type="ARBA" id="ARBA00010185"/>
    </source>
</evidence>
<keyword evidence="12 18" id="KW-0548">Nucleotidyltransferase</keyword>
<dbReference type="EMBL" id="QXDC01000002">
    <property type="protein sequence ID" value="RIA45810.1"/>
    <property type="molecule type" value="Genomic_DNA"/>
</dbReference>
<evidence type="ECO:0000256" key="16">
    <source>
        <dbReference type="ARBA" id="ARBA00023209"/>
    </source>
</evidence>
<evidence type="ECO:0000256" key="12">
    <source>
        <dbReference type="ARBA" id="ARBA00022695"/>
    </source>
</evidence>